<dbReference type="EMBL" id="JAVHJS010000009">
    <property type="protein sequence ID" value="KAK2847982.1"/>
    <property type="molecule type" value="Genomic_DNA"/>
</dbReference>
<feature type="region of interest" description="Disordered" evidence="1">
    <location>
        <begin position="454"/>
        <end position="483"/>
    </location>
</feature>
<reference evidence="3" key="1">
    <citation type="submission" date="2023-08" db="EMBL/GenBank/DDBJ databases">
        <title>Pelteobagrus vachellii genome.</title>
        <authorList>
            <person name="Liu H."/>
        </authorList>
    </citation>
    <scope>NUCLEOTIDE SEQUENCE</scope>
    <source>
        <strain evidence="3">PRFRI_2022a</strain>
        <tissue evidence="3">Muscle</tissue>
    </source>
</reference>
<feature type="compositionally biased region" description="Acidic residues" evidence="1">
    <location>
        <begin position="630"/>
        <end position="641"/>
    </location>
</feature>
<gene>
    <name evidence="3" type="ORF">Q7C36_009664</name>
</gene>
<feature type="region of interest" description="Disordered" evidence="1">
    <location>
        <begin position="555"/>
        <end position="581"/>
    </location>
</feature>
<dbReference type="PANTHER" id="PTHR15512:SF0">
    <property type="entry name" value="TERF1-INTERACTING NUCLEAR FACTOR 2"/>
    <property type="match status" value="1"/>
</dbReference>
<feature type="compositionally biased region" description="Polar residues" evidence="1">
    <location>
        <begin position="412"/>
        <end position="431"/>
    </location>
</feature>
<proteinExistence type="predicted"/>
<dbReference type="GO" id="GO:1904356">
    <property type="term" value="P:regulation of telomere maintenance via telomere lengthening"/>
    <property type="evidence" value="ECO:0007669"/>
    <property type="project" value="TreeGrafter"/>
</dbReference>
<feature type="compositionally biased region" description="Low complexity" evidence="1">
    <location>
        <begin position="555"/>
        <end position="568"/>
    </location>
</feature>
<dbReference type="Proteomes" id="UP001187315">
    <property type="component" value="Unassembled WGS sequence"/>
</dbReference>
<dbReference type="InterPro" id="IPR029400">
    <property type="entry name" value="TINF2_N"/>
</dbReference>
<dbReference type="InterPro" id="IPR039098">
    <property type="entry name" value="TINF2"/>
</dbReference>
<keyword evidence="4" id="KW-1185">Reference proteome</keyword>
<sequence>MDEGFWCEKTSSVISTVPLWIIEYAWTNQMMEVLEVLGPPLWLEGDRSSLTLKDPCSIRVTAAESWMVIRARDIKHFAQVMEFLDVTHTLLPQLVTPIKHMKIMFGLKTLVIMWMFWEDQSMEIIRDKIVKLFPDSLPQYHRSSQRHIELMQKAHRDFKNFAQLLTRKPEMLKNYIRNKMEEQYGERYIIKLEERLLHYLKELNKALPQPTYIDQVLKRSGPLKGTEELLQQLFTCNSASPATALKKLLRCATGSHMDHKSAEMCKQQKGAQVHGPVFGPLCVALRFPLEQAEEDWLSQASSQSSWLNRDKSLEKHMTVLKKKRVLDQTDNALGMLKEPCPQTVEIGLVAEEKKADDDLTEHLCSKHGKRMKSILQECSEEQRSQEHKASLMHVQSSPPPPHPPLPQSSPHGLTSASPQHDSSSTNISLSSQPESFSYLSVDEERHVLPLQLMASSQTSPTEEKKSSPFSDQKSSSFSLESLEDWPSPECSVQVVSPSLTCSIQPSLSQTSSSSNSISPFPENIITQKSSLTEQESSQGLKKICLESSYHQVGSPSSSAAPAVTLSPSQNDAQVSLESSGTLAGKPRLSLETQTFLLVSNWLQPQVKLHRLSQHECHQATLPSRAPVPSSEEEEVDEEDVFDVNLLFSASESDTQDSDDSDYVPSKRRRYR</sequence>
<evidence type="ECO:0000313" key="3">
    <source>
        <dbReference type="EMBL" id="KAK2847982.1"/>
    </source>
</evidence>
<feature type="region of interest" description="Disordered" evidence="1">
    <location>
        <begin position="378"/>
        <end position="431"/>
    </location>
</feature>
<dbReference type="PANTHER" id="PTHR15512">
    <property type="entry name" value="TERF1-INTERACTING NUCLEAR FACTOR 2"/>
    <property type="match status" value="1"/>
</dbReference>
<accession>A0AA88SYU8</accession>
<dbReference type="GO" id="GO:0070187">
    <property type="term" value="C:shelterin complex"/>
    <property type="evidence" value="ECO:0007669"/>
    <property type="project" value="InterPro"/>
</dbReference>
<feature type="region of interest" description="Disordered" evidence="1">
    <location>
        <begin position="619"/>
        <end position="671"/>
    </location>
</feature>
<dbReference type="CDD" id="cd11657">
    <property type="entry name" value="TIN2_N"/>
    <property type="match status" value="1"/>
</dbReference>
<organism evidence="3 4">
    <name type="scientific">Tachysurus vachellii</name>
    <name type="common">Darkbarbel catfish</name>
    <name type="synonym">Pelteobagrus vachellii</name>
    <dbReference type="NCBI Taxonomy" id="175792"/>
    <lineage>
        <taxon>Eukaryota</taxon>
        <taxon>Metazoa</taxon>
        <taxon>Chordata</taxon>
        <taxon>Craniata</taxon>
        <taxon>Vertebrata</taxon>
        <taxon>Euteleostomi</taxon>
        <taxon>Actinopterygii</taxon>
        <taxon>Neopterygii</taxon>
        <taxon>Teleostei</taxon>
        <taxon>Ostariophysi</taxon>
        <taxon>Siluriformes</taxon>
        <taxon>Bagridae</taxon>
        <taxon>Tachysurus</taxon>
    </lineage>
</organism>
<evidence type="ECO:0000313" key="4">
    <source>
        <dbReference type="Proteomes" id="UP001187315"/>
    </source>
</evidence>
<feature type="compositionally biased region" description="Pro residues" evidence="1">
    <location>
        <begin position="397"/>
        <end position="407"/>
    </location>
</feature>
<protein>
    <recommendedName>
        <fullName evidence="2">TERF1-interacting nuclear factor 2 N-terminal domain-containing protein</fullName>
    </recommendedName>
</protein>
<feature type="compositionally biased region" description="Low complexity" evidence="1">
    <location>
        <begin position="467"/>
        <end position="480"/>
    </location>
</feature>
<feature type="compositionally biased region" description="Basic and acidic residues" evidence="1">
    <location>
        <begin position="380"/>
        <end position="389"/>
    </location>
</feature>
<feature type="compositionally biased region" description="Polar residues" evidence="1">
    <location>
        <begin position="569"/>
        <end position="581"/>
    </location>
</feature>
<evidence type="ECO:0000259" key="2">
    <source>
        <dbReference type="Pfam" id="PF14973"/>
    </source>
</evidence>
<dbReference type="AlphaFoldDB" id="A0AA88SYU8"/>
<name>A0AA88SYU8_TACVA</name>
<feature type="domain" description="TERF1-interacting nuclear factor 2 N-terminal" evidence="2">
    <location>
        <begin position="66"/>
        <end position="212"/>
    </location>
</feature>
<dbReference type="GO" id="GO:0016233">
    <property type="term" value="P:telomere capping"/>
    <property type="evidence" value="ECO:0007669"/>
    <property type="project" value="InterPro"/>
</dbReference>
<dbReference type="GO" id="GO:0042162">
    <property type="term" value="F:telomeric DNA binding"/>
    <property type="evidence" value="ECO:0007669"/>
    <property type="project" value="TreeGrafter"/>
</dbReference>
<dbReference type="Pfam" id="PF14973">
    <property type="entry name" value="TINF2_N"/>
    <property type="match status" value="1"/>
</dbReference>
<evidence type="ECO:0000256" key="1">
    <source>
        <dbReference type="SAM" id="MobiDB-lite"/>
    </source>
</evidence>
<comment type="caution">
    <text evidence="3">The sequence shown here is derived from an EMBL/GenBank/DDBJ whole genome shotgun (WGS) entry which is preliminary data.</text>
</comment>